<keyword evidence="9" id="KW-1185">Reference proteome</keyword>
<keyword evidence="2 5" id="KW-0479">Metal-binding</keyword>
<keyword evidence="1 5" id="KW-0349">Heme</keyword>
<proteinExistence type="inferred from homology"/>
<evidence type="ECO:0000313" key="9">
    <source>
        <dbReference type="Proteomes" id="UP000777482"/>
    </source>
</evidence>
<dbReference type="PANTHER" id="PTHR19359">
    <property type="entry name" value="CYTOCHROME B5"/>
    <property type="match status" value="1"/>
</dbReference>
<evidence type="ECO:0000256" key="2">
    <source>
        <dbReference type="ARBA" id="ARBA00022723"/>
    </source>
</evidence>
<keyword evidence="3 5" id="KW-0408">Iron</keyword>
<dbReference type="Proteomes" id="UP000777482">
    <property type="component" value="Unassembled WGS sequence"/>
</dbReference>
<comment type="similarity">
    <text evidence="4 5">Belongs to the cytochrome b5 family.</text>
</comment>
<dbReference type="SUPFAM" id="SSF55856">
    <property type="entry name" value="Cytochrome b5-like heme/steroid binding domain"/>
    <property type="match status" value="1"/>
</dbReference>
<dbReference type="InterPro" id="IPR036400">
    <property type="entry name" value="Cyt_B5-like_heme/steroid_sf"/>
</dbReference>
<dbReference type="PROSITE" id="PS50255">
    <property type="entry name" value="CYTOCHROME_B5_2"/>
    <property type="match status" value="1"/>
</dbReference>
<dbReference type="InterPro" id="IPR018506">
    <property type="entry name" value="Cyt_B5_heme-BS"/>
</dbReference>
<gene>
    <name evidence="8" type="ORF">C6P46_001886</name>
</gene>
<dbReference type="Pfam" id="PF00173">
    <property type="entry name" value="Cyt-b5"/>
    <property type="match status" value="1"/>
</dbReference>
<comment type="caution">
    <text evidence="8">The sequence shown here is derived from an EMBL/GenBank/DDBJ whole genome shotgun (WGS) entry which is preliminary data.</text>
</comment>
<organism evidence="8 9">
    <name type="scientific">Rhodotorula mucilaginosa</name>
    <name type="common">Yeast</name>
    <name type="synonym">Rhodotorula rubra</name>
    <dbReference type="NCBI Taxonomy" id="5537"/>
    <lineage>
        <taxon>Eukaryota</taxon>
        <taxon>Fungi</taxon>
        <taxon>Dikarya</taxon>
        <taxon>Basidiomycota</taxon>
        <taxon>Pucciniomycotina</taxon>
        <taxon>Microbotryomycetes</taxon>
        <taxon>Sporidiobolales</taxon>
        <taxon>Sporidiobolaceae</taxon>
        <taxon>Rhodotorula</taxon>
    </lineage>
</organism>
<dbReference type="SMART" id="SM01117">
    <property type="entry name" value="Cyt-b5"/>
    <property type="match status" value="1"/>
</dbReference>
<dbReference type="GO" id="GO:0016020">
    <property type="term" value="C:membrane"/>
    <property type="evidence" value="ECO:0007669"/>
    <property type="project" value="TreeGrafter"/>
</dbReference>
<dbReference type="Gene3D" id="3.10.120.10">
    <property type="entry name" value="Cytochrome b5-like heme/steroid binding domain"/>
    <property type="match status" value="1"/>
</dbReference>
<protein>
    <recommendedName>
        <fullName evidence="7">Cytochrome b5 heme-binding domain-containing protein</fullName>
    </recommendedName>
</protein>
<evidence type="ECO:0000256" key="4">
    <source>
        <dbReference type="ARBA" id="ARBA00038168"/>
    </source>
</evidence>
<dbReference type="EMBL" id="PUHQ01000016">
    <property type="protein sequence ID" value="KAG0664026.1"/>
    <property type="molecule type" value="Genomic_DNA"/>
</dbReference>
<feature type="domain" description="Cytochrome b5 heme-binding" evidence="7">
    <location>
        <begin position="86"/>
        <end position="129"/>
    </location>
</feature>
<dbReference type="InterPro" id="IPR001199">
    <property type="entry name" value="Cyt_B5-like_heme/steroid-bd"/>
</dbReference>
<feature type="region of interest" description="Disordered" evidence="6">
    <location>
        <begin position="40"/>
        <end position="87"/>
    </location>
</feature>
<dbReference type="PROSITE" id="PS00191">
    <property type="entry name" value="CYTOCHROME_B5_1"/>
    <property type="match status" value="1"/>
</dbReference>
<evidence type="ECO:0000256" key="3">
    <source>
        <dbReference type="ARBA" id="ARBA00023004"/>
    </source>
</evidence>
<accession>A0A9P6W429</accession>
<evidence type="ECO:0000259" key="7">
    <source>
        <dbReference type="PROSITE" id="PS50255"/>
    </source>
</evidence>
<dbReference type="InterPro" id="IPR050668">
    <property type="entry name" value="Cytochrome_b5"/>
</dbReference>
<evidence type="ECO:0000256" key="6">
    <source>
        <dbReference type="SAM" id="MobiDB-lite"/>
    </source>
</evidence>
<evidence type="ECO:0000313" key="8">
    <source>
        <dbReference type="EMBL" id="KAG0664026.1"/>
    </source>
</evidence>
<dbReference type="GO" id="GO:0046872">
    <property type="term" value="F:metal ion binding"/>
    <property type="evidence" value="ECO:0007669"/>
    <property type="project" value="UniProtKB-UniRule"/>
</dbReference>
<reference evidence="8 9" key="1">
    <citation type="submission" date="2020-11" db="EMBL/GenBank/DDBJ databases">
        <title>Kefir isolates.</title>
        <authorList>
            <person name="Marcisauskas S."/>
            <person name="Kim Y."/>
            <person name="Blasche S."/>
        </authorList>
    </citation>
    <scope>NUCLEOTIDE SEQUENCE [LARGE SCALE GENOMIC DNA]</scope>
    <source>
        <strain evidence="8 9">KR</strain>
    </source>
</reference>
<sequence length="164" mass="17834">MGWFSRQQPVPSGVHLQREDGVKAVAGVVEIEHLEVVASGPGLEGAPKASQKARQGRRHRGAQPAPGPEDLEIAAGGRAPVDPADPPFIPPEVVAAHNNSEDGFWIIVDDRVYDCSEFLDLHPGGPEVFTQLDEWAPALLIGRTYPVPPNPYPEPRRWIKTGKM</sequence>
<evidence type="ECO:0000256" key="5">
    <source>
        <dbReference type="RuleBase" id="RU362121"/>
    </source>
</evidence>
<dbReference type="GO" id="GO:0020037">
    <property type="term" value="F:heme binding"/>
    <property type="evidence" value="ECO:0007669"/>
    <property type="project" value="UniProtKB-UniRule"/>
</dbReference>
<evidence type="ECO:0000256" key="1">
    <source>
        <dbReference type="ARBA" id="ARBA00022617"/>
    </source>
</evidence>
<name>A0A9P6W429_RHOMI</name>
<dbReference type="AlphaFoldDB" id="A0A9P6W429"/>
<dbReference type="OrthoDB" id="260519at2759"/>
<dbReference type="PANTHER" id="PTHR19359:SF14">
    <property type="entry name" value="CYTOCHROME B5 A"/>
    <property type="match status" value="1"/>
</dbReference>